<dbReference type="InterPro" id="IPR005548">
    <property type="entry name" value="Cell_div_FtsQ/DivIB_C"/>
</dbReference>
<protein>
    <recommendedName>
        <fullName evidence="2">Cell division protein FtsQ/DivIB C-terminal domain-containing protein</fullName>
    </recommendedName>
</protein>
<evidence type="ECO:0000313" key="3">
    <source>
        <dbReference type="EMBL" id="KKS57527.1"/>
    </source>
</evidence>
<gene>
    <name evidence="3" type="ORF">UV20_C0001G0167</name>
</gene>
<keyword evidence="1" id="KW-0812">Transmembrane</keyword>
<dbReference type="GO" id="GO:0051301">
    <property type="term" value="P:cell division"/>
    <property type="evidence" value="ECO:0007669"/>
    <property type="project" value="UniProtKB-KW"/>
</dbReference>
<comment type="caution">
    <text evidence="3">The sequence shown here is derived from an EMBL/GenBank/DDBJ whole genome shotgun (WGS) entry which is preliminary data.</text>
</comment>
<evidence type="ECO:0000313" key="4">
    <source>
        <dbReference type="Proteomes" id="UP000034837"/>
    </source>
</evidence>
<organism evidence="3 4">
    <name type="scientific">Candidatus Magasanikbacteria bacterium GW2011_GWA2_42_32</name>
    <dbReference type="NCBI Taxonomy" id="1619039"/>
    <lineage>
        <taxon>Bacteria</taxon>
        <taxon>Candidatus Magasanikiibacteriota</taxon>
    </lineage>
</organism>
<keyword evidence="1" id="KW-0472">Membrane</keyword>
<accession>A0A0G1A902</accession>
<dbReference type="Proteomes" id="UP000034837">
    <property type="component" value="Unassembled WGS sequence"/>
</dbReference>
<feature type="domain" description="Cell division protein FtsQ/DivIB C-terminal" evidence="2">
    <location>
        <begin position="165"/>
        <end position="287"/>
    </location>
</feature>
<feature type="transmembrane region" description="Helical" evidence="1">
    <location>
        <begin position="46"/>
        <end position="68"/>
    </location>
</feature>
<dbReference type="EMBL" id="LCDO01000001">
    <property type="protein sequence ID" value="KKS57527.1"/>
    <property type="molecule type" value="Genomic_DNA"/>
</dbReference>
<keyword evidence="1" id="KW-1133">Transmembrane helix</keyword>
<name>A0A0G1A902_9BACT</name>
<reference evidence="3 4" key="1">
    <citation type="journal article" date="2015" name="Nature">
        <title>rRNA introns, odd ribosomes, and small enigmatic genomes across a large radiation of phyla.</title>
        <authorList>
            <person name="Brown C.T."/>
            <person name="Hug L.A."/>
            <person name="Thomas B.C."/>
            <person name="Sharon I."/>
            <person name="Castelle C.J."/>
            <person name="Singh A."/>
            <person name="Wilkins M.J."/>
            <person name="Williams K.H."/>
            <person name="Banfield J.F."/>
        </authorList>
    </citation>
    <scope>NUCLEOTIDE SEQUENCE [LARGE SCALE GENOMIC DNA]</scope>
</reference>
<dbReference type="Pfam" id="PF03799">
    <property type="entry name" value="FtsQ_DivIB_C"/>
    <property type="match status" value="1"/>
</dbReference>
<sequence length="295" mass="34682">MLSRHSYKKSRLLHNKFKKRDFLIKKFKNPYFLKDRMPRRTRAPRLKLALGVLSLLGIVIIFLIHPYFLINKIEIDGAQTISEEFVKNLAEKVMSKKRFLFFNGHNIFLVDLNKIKEEIKNKIVLENLDVNSKSQRSLQIKISEKSPKLILQSNLINASSTIANFFSLDSEGKIITEANKSDNLTLPVIIFEKNPPNFSLNNQIISQATIEFIYFLNKNIDKVNNVNISHFLVDGINERVINVQTDEGWKIILDRQNDWQKQVQVLNLLLQEKIKKERKSIKYIDVRYENRSYYQ</sequence>
<evidence type="ECO:0000256" key="1">
    <source>
        <dbReference type="SAM" id="Phobius"/>
    </source>
</evidence>
<dbReference type="AlphaFoldDB" id="A0A0G1A902"/>
<proteinExistence type="predicted"/>
<evidence type="ECO:0000259" key="2">
    <source>
        <dbReference type="Pfam" id="PF03799"/>
    </source>
</evidence>